<evidence type="ECO:0000313" key="4">
    <source>
        <dbReference type="EMBL" id="WMV53004.1"/>
    </source>
</evidence>
<dbReference type="Pfam" id="PF00646">
    <property type="entry name" value="F-box"/>
    <property type="match status" value="1"/>
</dbReference>
<dbReference type="InterPro" id="IPR001810">
    <property type="entry name" value="F-box_dom"/>
</dbReference>
<dbReference type="PROSITE" id="PS50181">
    <property type="entry name" value="FBOX"/>
    <property type="match status" value="1"/>
</dbReference>
<dbReference type="InterPro" id="IPR050796">
    <property type="entry name" value="SCF_F-box_component"/>
</dbReference>
<dbReference type="InterPro" id="IPR036047">
    <property type="entry name" value="F-box-like_dom_sf"/>
</dbReference>
<keyword evidence="2" id="KW-0812">Transmembrane</keyword>
<dbReference type="Gene3D" id="1.20.1280.50">
    <property type="match status" value="1"/>
</dbReference>
<sequence length="480" mass="54299">MTRKIKNDRKLADSSSAPEIQKQKKSIATPKLGVDLFNQILISSGIDAIQKFNQIFKGICLFCAAAVVSVLNFLIKLGKSVVEPSNDNTDQMDVDALSIHFPEIILMDILSRLPVQSLLRFKCVSKYWETLISEPYFKKKHLNRAKNDQDSQKLLTIQMCSKNRIFSMYCCPLLPVQLVEDVQKLNFPSNPTPWHCRIHCCYDGLAVMEVRDNFKDKHSTLLLWNPSTRESIVLPSPEFPRGSLTCFGLGYDSTSGGYKIFQHYQGCSFPGEILALKGGSWRRIDEHPRGIDNRFVCRQFLAFVHAAFHWIAYSQNHAVVVSFSISNEVYGEIPFPEKMSALTALIGATVLEGMLCVHSNSIYPGKRTIKLWVLKEYGIKESWIPFLSVEDPTGAISIPKYRFADGEMLFWCNEGVMFRTRCGPFGAWPRSDTIFDGHAFRERLISPTRCGPFGAWPSCDSICDGHAFTESLISPRSLTY</sequence>
<dbReference type="InterPro" id="IPR017451">
    <property type="entry name" value="F-box-assoc_interact_dom"/>
</dbReference>
<feature type="transmembrane region" description="Helical" evidence="2">
    <location>
        <begin position="55"/>
        <end position="75"/>
    </location>
</feature>
<feature type="domain" description="F-box" evidence="3">
    <location>
        <begin position="95"/>
        <end position="140"/>
    </location>
</feature>
<evidence type="ECO:0000256" key="1">
    <source>
        <dbReference type="SAM" id="MobiDB-lite"/>
    </source>
</evidence>
<name>A0AAF0UWE3_SOLVR</name>
<dbReference type="InterPro" id="IPR013187">
    <property type="entry name" value="F-box-assoc_dom_typ3"/>
</dbReference>
<accession>A0AAF0UWE3</accession>
<dbReference type="SUPFAM" id="SSF81383">
    <property type="entry name" value="F-box domain"/>
    <property type="match status" value="1"/>
</dbReference>
<dbReference type="AlphaFoldDB" id="A0AAF0UWE3"/>
<evidence type="ECO:0000256" key="2">
    <source>
        <dbReference type="SAM" id="Phobius"/>
    </source>
</evidence>
<dbReference type="EMBL" id="CP133622">
    <property type="protein sequence ID" value="WMV53004.1"/>
    <property type="molecule type" value="Genomic_DNA"/>
</dbReference>
<gene>
    <name evidence="4" type="ORF">MTR67_046389</name>
</gene>
<dbReference type="PANTHER" id="PTHR31672">
    <property type="entry name" value="BNACNNG10540D PROTEIN"/>
    <property type="match status" value="1"/>
</dbReference>
<keyword evidence="2" id="KW-0472">Membrane</keyword>
<proteinExistence type="predicted"/>
<dbReference type="CDD" id="cd22157">
    <property type="entry name" value="F-box_AtFBW1-like"/>
    <property type="match status" value="1"/>
</dbReference>
<keyword evidence="2" id="KW-1133">Transmembrane helix</keyword>
<feature type="region of interest" description="Disordered" evidence="1">
    <location>
        <begin position="1"/>
        <end position="24"/>
    </location>
</feature>
<dbReference type="Proteomes" id="UP001234989">
    <property type="component" value="Chromosome 11"/>
</dbReference>
<dbReference type="NCBIfam" id="TIGR01640">
    <property type="entry name" value="F_box_assoc_1"/>
    <property type="match status" value="1"/>
</dbReference>
<protein>
    <recommendedName>
        <fullName evidence="3">F-box domain-containing protein</fullName>
    </recommendedName>
</protein>
<evidence type="ECO:0000313" key="5">
    <source>
        <dbReference type="Proteomes" id="UP001234989"/>
    </source>
</evidence>
<dbReference type="Pfam" id="PF08268">
    <property type="entry name" value="FBA_3"/>
    <property type="match status" value="1"/>
</dbReference>
<keyword evidence="5" id="KW-1185">Reference proteome</keyword>
<reference evidence="4" key="1">
    <citation type="submission" date="2023-08" db="EMBL/GenBank/DDBJ databases">
        <title>A de novo genome assembly of Solanum verrucosum Schlechtendal, a Mexican diploid species geographically isolated from the other diploid A-genome species in potato relatives.</title>
        <authorList>
            <person name="Hosaka K."/>
        </authorList>
    </citation>
    <scope>NUCLEOTIDE SEQUENCE</scope>
    <source>
        <tissue evidence="4">Young leaves</tissue>
    </source>
</reference>
<organism evidence="4 5">
    <name type="scientific">Solanum verrucosum</name>
    <dbReference type="NCBI Taxonomy" id="315347"/>
    <lineage>
        <taxon>Eukaryota</taxon>
        <taxon>Viridiplantae</taxon>
        <taxon>Streptophyta</taxon>
        <taxon>Embryophyta</taxon>
        <taxon>Tracheophyta</taxon>
        <taxon>Spermatophyta</taxon>
        <taxon>Magnoliopsida</taxon>
        <taxon>eudicotyledons</taxon>
        <taxon>Gunneridae</taxon>
        <taxon>Pentapetalae</taxon>
        <taxon>asterids</taxon>
        <taxon>lamiids</taxon>
        <taxon>Solanales</taxon>
        <taxon>Solanaceae</taxon>
        <taxon>Solanoideae</taxon>
        <taxon>Solaneae</taxon>
        <taxon>Solanum</taxon>
    </lineage>
</organism>
<dbReference type="SMART" id="SM00256">
    <property type="entry name" value="FBOX"/>
    <property type="match status" value="1"/>
</dbReference>
<dbReference type="PANTHER" id="PTHR31672:SF13">
    <property type="entry name" value="F-BOX PROTEIN CPR30-LIKE"/>
    <property type="match status" value="1"/>
</dbReference>
<evidence type="ECO:0000259" key="3">
    <source>
        <dbReference type="PROSITE" id="PS50181"/>
    </source>
</evidence>